<keyword evidence="1" id="KW-0812">Transmembrane</keyword>
<dbReference type="EMBL" id="FOZK01000002">
    <property type="protein sequence ID" value="SFS03549.1"/>
    <property type="molecule type" value="Genomic_DNA"/>
</dbReference>
<evidence type="ECO:0000256" key="1">
    <source>
        <dbReference type="SAM" id="Phobius"/>
    </source>
</evidence>
<evidence type="ECO:0000313" key="2">
    <source>
        <dbReference type="EMBL" id="SFS03549.1"/>
    </source>
</evidence>
<dbReference type="GO" id="GO:0140359">
    <property type="term" value="F:ABC-type transporter activity"/>
    <property type="evidence" value="ECO:0007669"/>
    <property type="project" value="InterPro"/>
</dbReference>
<feature type="transmembrane region" description="Helical" evidence="1">
    <location>
        <begin position="56"/>
        <end position="76"/>
    </location>
</feature>
<dbReference type="Pfam" id="PF12679">
    <property type="entry name" value="ABC2_membrane_2"/>
    <property type="match status" value="1"/>
</dbReference>
<proteinExistence type="predicted"/>
<sequence length="271" mass="27561">MSDGRLRQVRALAQRELDAVVRTRTYLVLVALFGLTVAAVPALGGAGGYLPLVLNLVTPVEVLVPVLAFAFGYQAIRADAERGELDVIRTYPVRRATYVLGVFLGRATAVLAAVLVPLALAAVFVPLTSQPAPSFLASAATVDDPIYYVRFVAIAGTYALVALGIAVAVSTVARTRREGLALAVSTLLVVVVGLDLAVVGGLTTGVVGPGDLSATLALSPASAFRGLVLAFAATPVAGASAPAPAALPGVVGLLGWLLGTLALATVTVWRA</sequence>
<feature type="transmembrane region" description="Helical" evidence="1">
    <location>
        <begin position="214"/>
        <end position="233"/>
    </location>
</feature>
<gene>
    <name evidence="2" type="ORF">SAMN05216559_2800</name>
</gene>
<accession>A0A1I6LJB5</accession>
<feature type="transmembrane region" description="Helical" evidence="1">
    <location>
        <begin position="97"/>
        <end position="127"/>
    </location>
</feature>
<feature type="transmembrane region" description="Helical" evidence="1">
    <location>
        <begin position="147"/>
        <end position="173"/>
    </location>
</feature>
<dbReference type="Proteomes" id="UP000199062">
    <property type="component" value="Unassembled WGS sequence"/>
</dbReference>
<dbReference type="PANTHER" id="PTHR43471">
    <property type="entry name" value="ABC TRANSPORTER PERMEASE"/>
    <property type="match status" value="1"/>
</dbReference>
<evidence type="ECO:0000313" key="3">
    <source>
        <dbReference type="Proteomes" id="UP000199062"/>
    </source>
</evidence>
<dbReference type="AlphaFoldDB" id="A0A1I6LJB5"/>
<organism evidence="2 3">
    <name type="scientific">Halomicrobium zhouii</name>
    <dbReference type="NCBI Taxonomy" id="767519"/>
    <lineage>
        <taxon>Archaea</taxon>
        <taxon>Methanobacteriati</taxon>
        <taxon>Methanobacteriota</taxon>
        <taxon>Stenosarchaea group</taxon>
        <taxon>Halobacteria</taxon>
        <taxon>Halobacteriales</taxon>
        <taxon>Haloarculaceae</taxon>
        <taxon>Halomicrobium</taxon>
    </lineage>
</organism>
<keyword evidence="3" id="KW-1185">Reference proteome</keyword>
<feature type="transmembrane region" description="Helical" evidence="1">
    <location>
        <begin position="25"/>
        <end position="50"/>
    </location>
</feature>
<reference evidence="2 3" key="1">
    <citation type="submission" date="2016-10" db="EMBL/GenBank/DDBJ databases">
        <authorList>
            <person name="de Groot N.N."/>
        </authorList>
    </citation>
    <scope>NUCLEOTIDE SEQUENCE [LARGE SCALE GENOMIC DNA]</scope>
    <source>
        <strain evidence="2 3">CGMCC 1.10457</strain>
    </source>
</reference>
<feature type="transmembrane region" description="Helical" evidence="1">
    <location>
        <begin position="180"/>
        <end position="202"/>
    </location>
</feature>
<keyword evidence="1" id="KW-1133">Transmembrane helix</keyword>
<dbReference type="OrthoDB" id="313530at2157"/>
<dbReference type="RefSeq" id="WP_089817107.1">
    <property type="nucleotide sequence ID" value="NZ_FOZK01000002.1"/>
</dbReference>
<name>A0A1I6LJB5_9EURY</name>
<feature type="transmembrane region" description="Helical" evidence="1">
    <location>
        <begin position="245"/>
        <end position="269"/>
    </location>
</feature>
<keyword evidence="1" id="KW-0472">Membrane</keyword>
<dbReference type="GO" id="GO:0005886">
    <property type="term" value="C:plasma membrane"/>
    <property type="evidence" value="ECO:0007669"/>
    <property type="project" value="UniProtKB-SubCell"/>
</dbReference>
<protein>
    <submittedName>
        <fullName evidence="2">ABC-2 type transport system permease protein</fullName>
    </submittedName>
</protein>
<dbReference type="STRING" id="767519.SAMN05216559_2800"/>